<dbReference type="InterPro" id="IPR051201">
    <property type="entry name" value="Chloro_Bact_Ser_Proteases"/>
</dbReference>
<feature type="binding site" evidence="9">
    <location>
        <position position="113"/>
    </location>
    <ligand>
        <name>substrate</name>
    </ligand>
</feature>
<dbReference type="Gene3D" id="2.40.10.120">
    <property type="match status" value="1"/>
</dbReference>
<evidence type="ECO:0000256" key="9">
    <source>
        <dbReference type="PIRSR" id="PIRSR611782-2"/>
    </source>
</evidence>
<dbReference type="RefSeq" id="WP_137100478.1">
    <property type="nucleotide sequence ID" value="NZ_CP039865.1"/>
</dbReference>
<protein>
    <submittedName>
        <fullName evidence="12">Do family serine endopeptidase</fullName>
    </submittedName>
</protein>
<evidence type="ECO:0000259" key="11">
    <source>
        <dbReference type="PROSITE" id="PS50106"/>
    </source>
</evidence>
<evidence type="ECO:0000256" key="2">
    <source>
        <dbReference type="ARBA" id="ARBA00022670"/>
    </source>
</evidence>
<dbReference type="PRINTS" id="PR00834">
    <property type="entry name" value="PROTEASES2C"/>
</dbReference>
<evidence type="ECO:0000256" key="3">
    <source>
        <dbReference type="ARBA" id="ARBA00022729"/>
    </source>
</evidence>
<feature type="domain" description="PDZ" evidence="11">
    <location>
        <begin position="257"/>
        <end position="355"/>
    </location>
</feature>
<sequence>MTRFASLIAAASLALASTATLVLAQAPQRQAPSSRAEVQLSFAPVVKRAAPAVVNVYGARVEQVRNAFFDDPIFRRFFGDRGGGQGPQREEVARSLGSGVVADASGLVVTNNHVVENMTEVKISLADRREFEVDIVLRDPRTDLAILKIRNPPSDLAVLPIGDSDALEVGDIVLAIGNPFGVGQTVTQGIVSALARTQVGVADFQSFVQTDAAINPGNSGGALVDMSGNLVGINTAIFSRSGGSHGIGFAIPTAMARLVLDSARAGSPTVRRPWFGATLQTVSPELLESLGLARPTGALVVTIVANSPAAKAGLRVGDLITAVDGREIENPDGFGYRFGIRPIGGLATLAVTRERRNLIIPVALEIAPAGPRDAEKITGISPFQGATVSSVSPALADQLRVSHRLSGVVITEVEPGSPAAQVGLQPGDFVLGVNGSEIKAPRDLQQATAQRARLWRFQIDRQGQVINSMMGG</sequence>
<comment type="subcellular location">
    <subcellularLocation>
        <location evidence="1">Periplasm</location>
    </subcellularLocation>
</comment>
<organism evidence="12 13">
    <name type="scientific">Phreatobacter aquaticus</name>
    <dbReference type="NCBI Taxonomy" id="2570229"/>
    <lineage>
        <taxon>Bacteria</taxon>
        <taxon>Pseudomonadati</taxon>
        <taxon>Pseudomonadota</taxon>
        <taxon>Alphaproteobacteria</taxon>
        <taxon>Hyphomicrobiales</taxon>
        <taxon>Phreatobacteraceae</taxon>
        <taxon>Phreatobacter</taxon>
    </lineage>
</organism>
<feature type="binding site" evidence="9">
    <location>
        <position position="143"/>
    </location>
    <ligand>
        <name>substrate</name>
    </ligand>
</feature>
<dbReference type="SMART" id="SM00228">
    <property type="entry name" value="PDZ"/>
    <property type="match status" value="2"/>
</dbReference>
<feature type="domain" description="PDZ" evidence="11">
    <location>
        <begin position="361"/>
        <end position="452"/>
    </location>
</feature>
<dbReference type="SUPFAM" id="SSF50156">
    <property type="entry name" value="PDZ domain-like"/>
    <property type="match status" value="2"/>
</dbReference>
<feature type="chain" id="PRO_5038535637" evidence="10">
    <location>
        <begin position="25"/>
        <end position="472"/>
    </location>
</feature>
<feature type="active site" description="Charge relay system" evidence="8">
    <location>
        <position position="219"/>
    </location>
</feature>
<dbReference type="Proteomes" id="UP000298588">
    <property type="component" value="Chromosome"/>
</dbReference>
<accession>A0A4D7QNG3</accession>
<dbReference type="SUPFAM" id="SSF50494">
    <property type="entry name" value="Trypsin-like serine proteases"/>
    <property type="match status" value="1"/>
</dbReference>
<gene>
    <name evidence="12" type="ORF">E8L99_15970</name>
</gene>
<proteinExistence type="predicted"/>
<keyword evidence="3 10" id="KW-0732">Signal</keyword>
<dbReference type="GO" id="GO:0004252">
    <property type="term" value="F:serine-type endopeptidase activity"/>
    <property type="evidence" value="ECO:0007669"/>
    <property type="project" value="InterPro"/>
</dbReference>
<dbReference type="NCBIfam" id="TIGR02037">
    <property type="entry name" value="degP_htrA_DO"/>
    <property type="match status" value="1"/>
</dbReference>
<feature type="binding site" evidence="9">
    <location>
        <begin position="217"/>
        <end position="219"/>
    </location>
    <ligand>
        <name>substrate</name>
    </ligand>
</feature>
<evidence type="ECO:0000256" key="4">
    <source>
        <dbReference type="ARBA" id="ARBA00022737"/>
    </source>
</evidence>
<name>A0A4D7QNG3_9HYPH</name>
<dbReference type="InterPro" id="IPR011782">
    <property type="entry name" value="Pept_S1C_Do"/>
</dbReference>
<keyword evidence="4" id="KW-0677">Repeat</keyword>
<keyword evidence="2" id="KW-0645">Protease</keyword>
<dbReference type="InterPro" id="IPR001940">
    <property type="entry name" value="Peptidase_S1C"/>
</dbReference>
<dbReference type="OrthoDB" id="9758917at2"/>
<dbReference type="InterPro" id="IPR001478">
    <property type="entry name" value="PDZ"/>
</dbReference>
<keyword evidence="13" id="KW-1185">Reference proteome</keyword>
<reference evidence="12 13" key="1">
    <citation type="submission" date="2019-04" db="EMBL/GenBank/DDBJ databases">
        <title>Phreatobacter aquaticus sp. nov.</title>
        <authorList>
            <person name="Choi A."/>
            <person name="Baek K."/>
        </authorList>
    </citation>
    <scope>NUCLEOTIDE SEQUENCE [LARGE SCALE GENOMIC DNA]</scope>
    <source>
        <strain evidence="12 13">NMCR1094</strain>
    </source>
</reference>
<evidence type="ECO:0000256" key="5">
    <source>
        <dbReference type="ARBA" id="ARBA00022764"/>
    </source>
</evidence>
<keyword evidence="7" id="KW-0720">Serine protease</keyword>
<evidence type="ECO:0000256" key="10">
    <source>
        <dbReference type="SAM" id="SignalP"/>
    </source>
</evidence>
<dbReference type="InterPro" id="IPR036034">
    <property type="entry name" value="PDZ_sf"/>
</dbReference>
<dbReference type="GO" id="GO:0042597">
    <property type="term" value="C:periplasmic space"/>
    <property type="evidence" value="ECO:0007669"/>
    <property type="project" value="UniProtKB-SubCell"/>
</dbReference>
<evidence type="ECO:0000313" key="12">
    <source>
        <dbReference type="EMBL" id="QCK87149.1"/>
    </source>
</evidence>
<evidence type="ECO:0000256" key="7">
    <source>
        <dbReference type="ARBA" id="ARBA00022825"/>
    </source>
</evidence>
<evidence type="ECO:0000256" key="8">
    <source>
        <dbReference type="PIRSR" id="PIRSR611782-1"/>
    </source>
</evidence>
<dbReference type="PANTHER" id="PTHR43343:SF3">
    <property type="entry name" value="PROTEASE DO-LIKE 8, CHLOROPLASTIC"/>
    <property type="match status" value="1"/>
</dbReference>
<feature type="active site" description="Charge relay system" evidence="8">
    <location>
        <position position="143"/>
    </location>
</feature>
<dbReference type="EMBL" id="CP039865">
    <property type="protein sequence ID" value="QCK87149.1"/>
    <property type="molecule type" value="Genomic_DNA"/>
</dbReference>
<keyword evidence="5" id="KW-0574">Periplasm</keyword>
<dbReference type="PROSITE" id="PS50106">
    <property type="entry name" value="PDZ"/>
    <property type="match status" value="2"/>
</dbReference>
<dbReference type="GO" id="GO:0006508">
    <property type="term" value="P:proteolysis"/>
    <property type="evidence" value="ECO:0007669"/>
    <property type="project" value="UniProtKB-KW"/>
</dbReference>
<dbReference type="InterPro" id="IPR041489">
    <property type="entry name" value="PDZ_6"/>
</dbReference>
<dbReference type="InterPro" id="IPR009003">
    <property type="entry name" value="Peptidase_S1_PA"/>
</dbReference>
<evidence type="ECO:0000256" key="1">
    <source>
        <dbReference type="ARBA" id="ARBA00004418"/>
    </source>
</evidence>
<dbReference type="KEGG" id="paqt:E8L99_15970"/>
<dbReference type="Gene3D" id="2.30.42.10">
    <property type="match status" value="2"/>
</dbReference>
<dbReference type="AlphaFoldDB" id="A0A4D7QNG3"/>
<dbReference type="PANTHER" id="PTHR43343">
    <property type="entry name" value="PEPTIDASE S12"/>
    <property type="match status" value="1"/>
</dbReference>
<feature type="signal peptide" evidence="10">
    <location>
        <begin position="1"/>
        <end position="24"/>
    </location>
</feature>
<evidence type="ECO:0000313" key="13">
    <source>
        <dbReference type="Proteomes" id="UP000298588"/>
    </source>
</evidence>
<dbReference type="Pfam" id="PF13365">
    <property type="entry name" value="Trypsin_2"/>
    <property type="match status" value="1"/>
</dbReference>
<evidence type="ECO:0000256" key="6">
    <source>
        <dbReference type="ARBA" id="ARBA00022801"/>
    </source>
</evidence>
<feature type="active site" description="Charge relay system" evidence="8">
    <location>
        <position position="113"/>
    </location>
</feature>
<dbReference type="Pfam" id="PF17820">
    <property type="entry name" value="PDZ_6"/>
    <property type="match status" value="2"/>
</dbReference>
<keyword evidence="6" id="KW-0378">Hydrolase</keyword>